<dbReference type="PANTHER" id="PTHR31649">
    <property type="entry name" value="AGAP009604-PA"/>
    <property type="match status" value="1"/>
</dbReference>
<dbReference type="OrthoDB" id="2142040at2759"/>
<accession>A0A137NW70</accession>
<reference evidence="1 2" key="1">
    <citation type="journal article" date="2015" name="Genome Biol. Evol.">
        <title>Phylogenomic analyses indicate that early fungi evolved digesting cell walls of algal ancestors of land plants.</title>
        <authorList>
            <person name="Chang Y."/>
            <person name="Wang S."/>
            <person name="Sekimoto S."/>
            <person name="Aerts A.L."/>
            <person name="Choi C."/>
            <person name="Clum A."/>
            <person name="LaButti K.M."/>
            <person name="Lindquist E.A."/>
            <person name="Yee Ngan C."/>
            <person name="Ohm R.A."/>
            <person name="Salamov A.A."/>
            <person name="Grigoriev I.V."/>
            <person name="Spatafora J.W."/>
            <person name="Berbee M.L."/>
        </authorList>
    </citation>
    <scope>NUCLEOTIDE SEQUENCE [LARGE SCALE GENOMIC DNA]</scope>
    <source>
        <strain evidence="1 2">NRRL 28638</strain>
    </source>
</reference>
<evidence type="ECO:0008006" key="3">
    <source>
        <dbReference type="Google" id="ProtNLM"/>
    </source>
</evidence>
<dbReference type="STRING" id="796925.A0A137NW70"/>
<organism evidence="1 2">
    <name type="scientific">Conidiobolus coronatus (strain ATCC 28846 / CBS 209.66 / NRRL 28638)</name>
    <name type="common">Delacroixia coronata</name>
    <dbReference type="NCBI Taxonomy" id="796925"/>
    <lineage>
        <taxon>Eukaryota</taxon>
        <taxon>Fungi</taxon>
        <taxon>Fungi incertae sedis</taxon>
        <taxon>Zoopagomycota</taxon>
        <taxon>Entomophthoromycotina</taxon>
        <taxon>Entomophthoromycetes</taxon>
        <taxon>Entomophthorales</taxon>
        <taxon>Ancylistaceae</taxon>
        <taxon>Conidiobolus</taxon>
    </lineage>
</organism>
<dbReference type="EMBL" id="KQ964676">
    <property type="protein sequence ID" value="KXN66921.1"/>
    <property type="molecule type" value="Genomic_DNA"/>
</dbReference>
<name>A0A137NW70_CONC2</name>
<proteinExistence type="predicted"/>
<gene>
    <name evidence="1" type="ORF">CONCODRAFT_43418</name>
</gene>
<dbReference type="AlphaFoldDB" id="A0A137NW70"/>
<dbReference type="Pfam" id="PF11901">
    <property type="entry name" value="DM9"/>
    <property type="match status" value="1"/>
</dbReference>
<dbReference type="InterPro" id="IPR006616">
    <property type="entry name" value="DM9_repeat"/>
</dbReference>
<dbReference type="OMA" id="MTDHRWM"/>
<evidence type="ECO:0000313" key="1">
    <source>
        <dbReference type="EMBL" id="KXN66921.1"/>
    </source>
</evidence>
<dbReference type="PANTHER" id="PTHR31649:SF1">
    <property type="entry name" value="FARNESOIC ACID O-METHYL TRANSFERASE DOMAIN-CONTAINING PROTEIN"/>
    <property type="match status" value="1"/>
</dbReference>
<dbReference type="Proteomes" id="UP000070444">
    <property type="component" value="Unassembled WGS sequence"/>
</dbReference>
<keyword evidence="2" id="KW-1185">Reference proteome</keyword>
<dbReference type="SMART" id="SM00696">
    <property type="entry name" value="DM9"/>
    <property type="match status" value="2"/>
</dbReference>
<protein>
    <recommendedName>
        <fullName evidence="3">DUF3421 domain-containing protein</fullName>
    </recommendedName>
</protein>
<sequence length="237" mass="26418">MSAKFARPNQAFRWVQAQGGQVPPDAVQGGCEEDGRPLYVARQYHEGGLHIGKAAPHIEGCFIAYGGKEIFYKEYYVLCGDARQSRWVECRGQAQPQGWSPIEAGNESDDGRPLYIARQYHEGGLHLGKAAPHIKGFLMPYGMKEYFYKEYYVLCGDARGLRWVECRGRATPQGWSPLEAGNEADGTELYVAKFRYKGGEQIGKAGPGFKDGCAFGYGMKEHYSSGQDQYFVLANPF</sequence>
<evidence type="ECO:0000313" key="2">
    <source>
        <dbReference type="Proteomes" id="UP000070444"/>
    </source>
</evidence>